<evidence type="ECO:0000256" key="1">
    <source>
        <dbReference type="ARBA" id="ARBA00011738"/>
    </source>
</evidence>
<dbReference type="SUPFAM" id="SSF51182">
    <property type="entry name" value="RmlC-like cupins"/>
    <property type="match status" value="1"/>
</dbReference>
<evidence type="ECO:0000256" key="4">
    <source>
        <dbReference type="ARBA" id="ARBA00047684"/>
    </source>
</evidence>
<keyword evidence="6" id="KW-1185">Reference proteome</keyword>
<proteinExistence type="predicted"/>
<dbReference type="InterPro" id="IPR011051">
    <property type="entry name" value="RmlC_Cupin_sf"/>
</dbReference>
<dbReference type="EC" id="4.3.2.3" evidence="5"/>
<sequence length="177" mass="18963">MTDAIAFTHLLPMLPLHAQSFAPYGTVLGAPPAGPLVPAFHSVGTDFWQTHVFNTGVGGEPEFLWVRYRDHSVAIGVLEVHHLTEQAIVPLTGEIIQIVATGDTPDPASFRAFRVPVGLGICMRPGCWHTTRVTGGEVTCLMATRRSTTTDLIGHFSHALPAAESALASVRTRITCA</sequence>
<keyword evidence="3 5" id="KW-0456">Lyase</keyword>
<protein>
    <submittedName>
        <fullName evidence="5">Ureidoglycolate lyase</fullName>
        <ecNumber evidence="5">4.3.2.3</ecNumber>
    </submittedName>
</protein>
<dbReference type="RefSeq" id="WP_354448104.1">
    <property type="nucleotide sequence ID" value="NZ_JBEPSH010000011.1"/>
</dbReference>
<name>A0ABV2QFB0_9BURK</name>
<comment type="subunit">
    <text evidence="1">Homodimer.</text>
</comment>
<evidence type="ECO:0000256" key="2">
    <source>
        <dbReference type="ARBA" id="ARBA00022631"/>
    </source>
</evidence>
<reference evidence="5 6" key="1">
    <citation type="submission" date="2024-06" db="EMBL/GenBank/DDBJ databases">
        <title>Sorghum-associated microbial communities from plants grown in Nebraska, USA.</title>
        <authorList>
            <person name="Schachtman D."/>
        </authorList>
    </citation>
    <scope>NUCLEOTIDE SEQUENCE [LARGE SCALE GENOMIC DNA]</scope>
    <source>
        <strain evidence="5 6">2709</strain>
    </source>
</reference>
<dbReference type="GO" id="GO:0050385">
    <property type="term" value="F:ureidoglycolate lyase activity"/>
    <property type="evidence" value="ECO:0007669"/>
    <property type="project" value="UniProtKB-EC"/>
</dbReference>
<evidence type="ECO:0000313" key="5">
    <source>
        <dbReference type="EMBL" id="MET4579731.1"/>
    </source>
</evidence>
<comment type="caution">
    <text evidence="5">The sequence shown here is derived from an EMBL/GenBank/DDBJ whole genome shotgun (WGS) entry which is preliminary data.</text>
</comment>
<accession>A0ABV2QFB0</accession>
<dbReference type="Gene3D" id="2.60.120.480">
    <property type="entry name" value="Ureidoglycolate hydrolase"/>
    <property type="match status" value="1"/>
</dbReference>
<evidence type="ECO:0000313" key="6">
    <source>
        <dbReference type="Proteomes" id="UP001549320"/>
    </source>
</evidence>
<dbReference type="EMBL" id="JBEPSH010000011">
    <property type="protein sequence ID" value="MET4579731.1"/>
    <property type="molecule type" value="Genomic_DNA"/>
</dbReference>
<gene>
    <name evidence="5" type="ORF">ABIE13_004868</name>
</gene>
<evidence type="ECO:0000256" key="3">
    <source>
        <dbReference type="ARBA" id="ARBA00023239"/>
    </source>
</evidence>
<comment type="catalytic activity">
    <reaction evidence="4">
        <text>(S)-ureidoglycolate = urea + glyoxylate</text>
        <dbReference type="Rhea" id="RHEA:11304"/>
        <dbReference type="ChEBI" id="CHEBI:16199"/>
        <dbReference type="ChEBI" id="CHEBI:36655"/>
        <dbReference type="ChEBI" id="CHEBI:57296"/>
        <dbReference type="EC" id="4.3.2.3"/>
    </reaction>
</comment>
<keyword evidence="2" id="KW-0659">Purine metabolism</keyword>
<dbReference type="InterPro" id="IPR007247">
    <property type="entry name" value="Ureidogly_lyase"/>
</dbReference>
<dbReference type="Proteomes" id="UP001549320">
    <property type="component" value="Unassembled WGS sequence"/>
</dbReference>
<dbReference type="Pfam" id="PF04115">
    <property type="entry name" value="Ureidogly_lyase"/>
    <property type="match status" value="1"/>
</dbReference>
<dbReference type="InterPro" id="IPR024060">
    <property type="entry name" value="Ureidoglycolate_lyase_dom_sf"/>
</dbReference>
<organism evidence="5 6">
    <name type="scientific">Ottowia thiooxydans</name>
    <dbReference type="NCBI Taxonomy" id="219182"/>
    <lineage>
        <taxon>Bacteria</taxon>
        <taxon>Pseudomonadati</taxon>
        <taxon>Pseudomonadota</taxon>
        <taxon>Betaproteobacteria</taxon>
        <taxon>Burkholderiales</taxon>
        <taxon>Comamonadaceae</taxon>
        <taxon>Ottowia</taxon>
    </lineage>
</organism>